<dbReference type="GO" id="GO:0030313">
    <property type="term" value="C:cell envelope"/>
    <property type="evidence" value="ECO:0007669"/>
    <property type="project" value="UniProtKB-SubCell"/>
</dbReference>
<evidence type="ECO:0000313" key="4">
    <source>
        <dbReference type="Proteomes" id="UP000199403"/>
    </source>
</evidence>
<dbReference type="GO" id="GO:0016829">
    <property type="term" value="F:lyase activity"/>
    <property type="evidence" value="ECO:0007669"/>
    <property type="project" value="InterPro"/>
</dbReference>
<proteinExistence type="predicted"/>
<protein>
    <submittedName>
        <fullName evidence="3">Heparinase II/III-like protein</fullName>
    </submittedName>
</protein>
<dbReference type="Gene3D" id="1.50.10.100">
    <property type="entry name" value="Chondroitin AC/alginate lyase"/>
    <property type="match status" value="1"/>
</dbReference>
<sequence>MAAGYLVVAANFWNWCNGNRPSDRRYGNNPIDQQKKAPMKISAKTYWITLLALGITLYAKAQRLVSGTYTEDDLSELLIPLSEWQPFPRLDDRSAWEQADRALLKQYLDYAEENLDYQWPYIPATKSLLIDRTGDRDEYQAVTFEKRRILGSMILAEIAENKGRFIDPIVNGIWSICEESFWGVPAHLPKTEEYSGLMDVSKPFVDLFAAETATYLAWADYFLGEKFDEISPQIRKRIRYETNRRIFEPLMNQHHAWMRANENGRPPNNWNPWICSNWINAALLLEEDENQRAKLIFKAMQVVDEFLGPYPADGGCDEGPSYWGAAAASLFDTISLLDLATEGAFQYVYADEKVKNMGKFIYRAQISPDYFLNFADADPQPSMAASMIYRYGKAINDPDMMRFGAYYREKEAASLPRFHYFRKFFELFMQEEFLQAETGLPLPKDVWLPDTQVMAARDQEGSTEGFFFAAKGGHNDESHNHNDIGNYVVYYDGLPLLIDVGRGTYTRKTFSGERYTIWYNRSDYHNLPTVNGLTQLPGSLYRAKELDYRTGNNHSTLSMDLAGAYPEDAGIQSWQRTLRLDRGKKVRVSDRYELGEGSTITQHLMTVFPAQVVRPGEVRIPFQNAAGETQPFLLAYDPDKMEVTVEKIALTEPEDRGVGQKWGDRIYRINFVHTTPGERGESSFELYRE</sequence>
<name>A0A1H6ZDE1_9BACT</name>
<dbReference type="InterPro" id="IPR008929">
    <property type="entry name" value="Chondroitin_lyas"/>
</dbReference>
<dbReference type="PANTHER" id="PTHR38045">
    <property type="entry name" value="CHROMOSOME 1, WHOLE GENOME SHOTGUN SEQUENCE"/>
    <property type="match status" value="1"/>
</dbReference>
<comment type="subcellular location">
    <subcellularLocation>
        <location evidence="1">Cell envelope</location>
    </subcellularLocation>
</comment>
<evidence type="ECO:0000259" key="2">
    <source>
        <dbReference type="Pfam" id="PF07940"/>
    </source>
</evidence>
<dbReference type="Proteomes" id="UP000199403">
    <property type="component" value="Unassembled WGS sequence"/>
</dbReference>
<evidence type="ECO:0000313" key="3">
    <source>
        <dbReference type="EMBL" id="SEJ51358.1"/>
    </source>
</evidence>
<dbReference type="InterPro" id="IPR012480">
    <property type="entry name" value="Hepar_II_III_C"/>
</dbReference>
<dbReference type="AlphaFoldDB" id="A0A1H6ZDE1"/>
<dbReference type="PANTHER" id="PTHR38045:SF1">
    <property type="entry name" value="HEPARINASE II_III-LIKE PROTEIN"/>
    <property type="match status" value="1"/>
</dbReference>
<dbReference type="Gene3D" id="2.70.98.70">
    <property type="match status" value="1"/>
</dbReference>
<accession>A0A1H6ZDE1</accession>
<reference evidence="4" key="1">
    <citation type="submission" date="2016-10" db="EMBL/GenBank/DDBJ databases">
        <authorList>
            <person name="Varghese N."/>
            <person name="Submissions S."/>
        </authorList>
    </citation>
    <scope>NUCLEOTIDE SEQUENCE [LARGE SCALE GENOMIC DNA]</scope>
    <source>
        <strain evidence="4">IBRC-M 10761</strain>
    </source>
</reference>
<dbReference type="STRING" id="1416801.SAMN05192553_104397"/>
<gene>
    <name evidence="3" type="ORF">SAMN05192553_104397</name>
</gene>
<evidence type="ECO:0000256" key="1">
    <source>
        <dbReference type="ARBA" id="ARBA00004196"/>
    </source>
</evidence>
<organism evidence="3 4">
    <name type="scientific">Cyclobacterium xiamenense</name>
    <dbReference type="NCBI Taxonomy" id="1297121"/>
    <lineage>
        <taxon>Bacteria</taxon>
        <taxon>Pseudomonadati</taxon>
        <taxon>Bacteroidota</taxon>
        <taxon>Cytophagia</taxon>
        <taxon>Cytophagales</taxon>
        <taxon>Cyclobacteriaceae</taxon>
        <taxon>Cyclobacterium</taxon>
    </lineage>
</organism>
<dbReference type="SUPFAM" id="SSF48230">
    <property type="entry name" value="Chondroitin AC/alginate lyase"/>
    <property type="match status" value="1"/>
</dbReference>
<keyword evidence="4" id="KW-1185">Reference proteome</keyword>
<dbReference type="Pfam" id="PF07940">
    <property type="entry name" value="Hepar_II_III_C"/>
    <property type="match status" value="1"/>
</dbReference>
<feature type="domain" description="Heparinase II/III-like C-terminal" evidence="2">
    <location>
        <begin position="458"/>
        <end position="602"/>
    </location>
</feature>
<dbReference type="EMBL" id="FNZH01000004">
    <property type="protein sequence ID" value="SEJ51358.1"/>
    <property type="molecule type" value="Genomic_DNA"/>
</dbReference>